<comment type="similarity">
    <text evidence="9">Belongs to the FtsQ/DivIB family. FtsQ subfamily.</text>
</comment>
<comment type="function">
    <text evidence="9">Essential cell division protein. May link together the upstream cell division proteins, which are predominantly cytoplasmic, with the downstream cell division proteins, which are predominantly periplasmic. May control correct divisome assembly.</text>
</comment>
<dbReference type="Gene3D" id="3.40.50.11690">
    <property type="entry name" value="Cell division protein FtsQ/DivIB"/>
    <property type="match status" value="1"/>
</dbReference>
<comment type="subcellular location">
    <subcellularLocation>
        <location evidence="9">Cell inner membrane</location>
        <topology evidence="9">Single-pass type II membrane protein</topology>
    </subcellularLocation>
    <subcellularLocation>
        <location evidence="1">Membrane</location>
    </subcellularLocation>
    <text evidence="9">Localizes to the division septum.</text>
</comment>
<dbReference type="Gene3D" id="3.10.20.310">
    <property type="entry name" value="membrane protein fhac"/>
    <property type="match status" value="1"/>
</dbReference>
<accession>A0ABS9X610</accession>
<dbReference type="InterPro" id="IPR045335">
    <property type="entry name" value="FtsQ_C_sf"/>
</dbReference>
<dbReference type="PANTHER" id="PTHR35851">
    <property type="entry name" value="CELL DIVISION PROTEIN FTSQ"/>
    <property type="match status" value="1"/>
</dbReference>
<evidence type="ECO:0000313" key="11">
    <source>
        <dbReference type="EMBL" id="MCI2285659.1"/>
    </source>
</evidence>
<evidence type="ECO:0000256" key="9">
    <source>
        <dbReference type="HAMAP-Rule" id="MF_00911"/>
    </source>
</evidence>
<evidence type="ECO:0000313" key="12">
    <source>
        <dbReference type="Proteomes" id="UP001139646"/>
    </source>
</evidence>
<dbReference type="Pfam" id="PF08478">
    <property type="entry name" value="POTRA_1"/>
    <property type="match status" value="1"/>
</dbReference>
<dbReference type="InterPro" id="IPR026579">
    <property type="entry name" value="FtsQ"/>
</dbReference>
<dbReference type="EMBL" id="JAKKSL010000006">
    <property type="protein sequence ID" value="MCI2285659.1"/>
    <property type="molecule type" value="Genomic_DNA"/>
</dbReference>
<dbReference type="Pfam" id="PF03799">
    <property type="entry name" value="FtsQ_DivIB_C"/>
    <property type="match status" value="1"/>
</dbReference>
<evidence type="ECO:0000256" key="7">
    <source>
        <dbReference type="ARBA" id="ARBA00023136"/>
    </source>
</evidence>
<dbReference type="InterPro" id="IPR013685">
    <property type="entry name" value="POTRA_FtsQ_type"/>
</dbReference>
<protein>
    <recommendedName>
        <fullName evidence="9">Cell division protein FtsQ</fullName>
    </recommendedName>
</protein>
<evidence type="ECO:0000256" key="6">
    <source>
        <dbReference type="ARBA" id="ARBA00022989"/>
    </source>
</evidence>
<keyword evidence="2 9" id="KW-1003">Cell membrane</keyword>
<dbReference type="PROSITE" id="PS51779">
    <property type="entry name" value="POTRA"/>
    <property type="match status" value="1"/>
</dbReference>
<dbReference type="RefSeq" id="WP_242288543.1">
    <property type="nucleotide sequence ID" value="NZ_JAKKSL010000006.1"/>
</dbReference>
<keyword evidence="8 9" id="KW-0131">Cell cycle</keyword>
<evidence type="ECO:0000256" key="2">
    <source>
        <dbReference type="ARBA" id="ARBA00022475"/>
    </source>
</evidence>
<comment type="subunit">
    <text evidence="9">Part of a complex composed of FtsB, FtsL and FtsQ.</text>
</comment>
<dbReference type="InterPro" id="IPR005548">
    <property type="entry name" value="Cell_div_FtsQ/DivIB_C"/>
</dbReference>
<dbReference type="InterPro" id="IPR034746">
    <property type="entry name" value="POTRA"/>
</dbReference>
<reference evidence="11" key="1">
    <citation type="submission" date="2022-01" db="EMBL/GenBank/DDBJ databases">
        <title>Colwellia maritima, isolated from seawater.</title>
        <authorList>
            <person name="Kristyanto S."/>
            <person name="Jung J."/>
            <person name="Jeon C.O."/>
        </authorList>
    </citation>
    <scope>NUCLEOTIDE SEQUENCE</scope>
    <source>
        <strain evidence="11">MSW7</strain>
    </source>
</reference>
<keyword evidence="3 9" id="KW-0997">Cell inner membrane</keyword>
<feature type="transmembrane region" description="Helical" evidence="9">
    <location>
        <begin position="12"/>
        <end position="37"/>
    </location>
</feature>
<sequence length="293" mass="33705">MSNKQLSTENQRALSFGLGLAFFVCVLISLVSLGWWLTQIFIEQEHSPVNSIVITGEMPYTQREEVIAALSDVDLGNFFQVNVNDIQAQVSALPWVYSVAVRKQWPNEVKIYVVDQTPIALWNGDFILNQFGNAFQAQRTALKQALPEFFGPEGSELLALENFHNLNDLLEYRNLRIDELILSERFSWQLTLNNGIRLNLGREERVKRVQRFMDVYPLIKTYLAEQENAKNNEKKQIKQAVDYIDLRYDTGLAVGRKDVTKLSSNKPVKQQKSHRTDIFPSNELQTKELILNV</sequence>
<dbReference type="GO" id="GO:0051301">
    <property type="term" value="P:cell division"/>
    <property type="evidence" value="ECO:0007669"/>
    <property type="project" value="UniProtKB-KW"/>
</dbReference>
<proteinExistence type="inferred from homology"/>
<dbReference type="PANTHER" id="PTHR35851:SF1">
    <property type="entry name" value="CELL DIVISION PROTEIN FTSQ"/>
    <property type="match status" value="1"/>
</dbReference>
<comment type="caution">
    <text evidence="11">The sequence shown here is derived from an EMBL/GenBank/DDBJ whole genome shotgun (WGS) entry which is preliminary data.</text>
</comment>
<dbReference type="HAMAP" id="MF_00911">
    <property type="entry name" value="FtsQ_subfam"/>
    <property type="match status" value="1"/>
</dbReference>
<evidence type="ECO:0000256" key="8">
    <source>
        <dbReference type="ARBA" id="ARBA00023306"/>
    </source>
</evidence>
<keyword evidence="5 9" id="KW-0812">Transmembrane</keyword>
<evidence type="ECO:0000256" key="4">
    <source>
        <dbReference type="ARBA" id="ARBA00022618"/>
    </source>
</evidence>
<gene>
    <name evidence="9" type="primary">ftsQ</name>
    <name evidence="11" type="ORF">L3081_22615</name>
</gene>
<evidence type="ECO:0000256" key="5">
    <source>
        <dbReference type="ARBA" id="ARBA00022692"/>
    </source>
</evidence>
<keyword evidence="4 9" id="KW-0132">Cell division</keyword>
<evidence type="ECO:0000256" key="1">
    <source>
        <dbReference type="ARBA" id="ARBA00004370"/>
    </source>
</evidence>
<feature type="domain" description="POTRA" evidence="10">
    <location>
        <begin position="47"/>
        <end position="116"/>
    </location>
</feature>
<keyword evidence="6 9" id="KW-1133">Transmembrane helix</keyword>
<evidence type="ECO:0000259" key="10">
    <source>
        <dbReference type="PROSITE" id="PS51779"/>
    </source>
</evidence>
<dbReference type="Proteomes" id="UP001139646">
    <property type="component" value="Unassembled WGS sequence"/>
</dbReference>
<evidence type="ECO:0000256" key="3">
    <source>
        <dbReference type="ARBA" id="ARBA00022519"/>
    </source>
</evidence>
<name>A0ABS9X610_9GAMM</name>
<keyword evidence="12" id="KW-1185">Reference proteome</keyword>
<organism evidence="11 12">
    <name type="scientific">Colwellia maritima</name>
    <dbReference type="NCBI Taxonomy" id="2912588"/>
    <lineage>
        <taxon>Bacteria</taxon>
        <taxon>Pseudomonadati</taxon>
        <taxon>Pseudomonadota</taxon>
        <taxon>Gammaproteobacteria</taxon>
        <taxon>Alteromonadales</taxon>
        <taxon>Colwelliaceae</taxon>
        <taxon>Colwellia</taxon>
    </lineage>
</organism>
<keyword evidence="7 9" id="KW-0472">Membrane</keyword>